<keyword evidence="4" id="KW-1185">Reference proteome</keyword>
<reference evidence="3 4" key="1">
    <citation type="journal article" date="2012" name="Genome Biol.">
        <title>Genome and low-iron response of an oceanic diatom adapted to chronic iron limitation.</title>
        <authorList>
            <person name="Lommer M."/>
            <person name="Specht M."/>
            <person name="Roy A.S."/>
            <person name="Kraemer L."/>
            <person name="Andreson R."/>
            <person name="Gutowska M.A."/>
            <person name="Wolf J."/>
            <person name="Bergner S.V."/>
            <person name="Schilhabel M.B."/>
            <person name="Klostermeier U.C."/>
            <person name="Beiko R.G."/>
            <person name="Rosenstiel P."/>
            <person name="Hippler M."/>
            <person name="Laroche J."/>
        </authorList>
    </citation>
    <scope>NUCLEOTIDE SEQUENCE [LARGE SCALE GENOMIC DNA]</scope>
    <source>
        <strain evidence="3 4">CCMP1005</strain>
    </source>
</reference>
<feature type="region of interest" description="Disordered" evidence="1">
    <location>
        <begin position="552"/>
        <end position="577"/>
    </location>
</feature>
<evidence type="ECO:0000256" key="1">
    <source>
        <dbReference type="SAM" id="MobiDB-lite"/>
    </source>
</evidence>
<gene>
    <name evidence="3" type="ORF">THAOC_02105</name>
</gene>
<feature type="compositionally biased region" description="Low complexity" evidence="1">
    <location>
        <begin position="44"/>
        <end position="60"/>
    </location>
</feature>
<dbReference type="InterPro" id="IPR029000">
    <property type="entry name" value="Cyclophilin-like_dom_sf"/>
</dbReference>
<dbReference type="OMA" id="HNEADPC"/>
<evidence type="ECO:0000313" key="3">
    <source>
        <dbReference type="EMBL" id="EJK76147.1"/>
    </source>
</evidence>
<evidence type="ECO:0000313" key="4">
    <source>
        <dbReference type="Proteomes" id="UP000266841"/>
    </source>
</evidence>
<feature type="compositionally biased region" description="Basic and acidic residues" evidence="1">
    <location>
        <begin position="189"/>
        <end position="204"/>
    </location>
</feature>
<proteinExistence type="predicted"/>
<dbReference type="OrthoDB" id="193086at2759"/>
<sequence>MTELRHRVGQRPSESTGEVGYSGTYPQQQPSSYGNTGYYGGGSSYSYGGQQAPGAPSQAAYGQQARQSAYGGAYGQQQAYQSSGSGYSNTGNDGGSSYGGSYGGYHNHNNSGGAANQNCGANPYQKSSKSNNKGSGWSSKHIIFSILALILIALIGSTFHFRNTLLVKQVALDGAKRALEGQGGRFGRGRADRQARKAEREMSDDLTKEIESLKAQLEEQQAAHADLTKQQTSSRGNLNDQLRKKQDVSLDHAKNELEDRIEDTAKYKAMVEGKDEVEQYMKKREEALWKRIDVLEKRVGQNSWREAEEWFGSGPHKVELTIEYPKAPSADNTDASTWPMTQAKLIIDLAPLDMMPHTVNLFLQQVHHGLWEGCHVSKNSNHIVQFGPSYDDKDHPAFIEERRPQHDGENFEGKTHYSYFYDYSLDKVTYQEYSKDYPHIQYTVGMAGRPSGPDFYINKIDNSMIHGPGGQTNRDDFHNEADPCFGKVIDVKSLEILKEIDNIPMDPERGFELQYPVIIKKSQVLVHSDHPEKGWEGVEQEWRAVYQGDKVKHGEDDVGPMEGVGNYVERNADAERQ</sequence>
<keyword evidence="2" id="KW-1133">Transmembrane helix</keyword>
<feature type="region of interest" description="Disordered" evidence="1">
    <location>
        <begin position="114"/>
        <end position="135"/>
    </location>
</feature>
<feature type="compositionally biased region" description="Basic and acidic residues" evidence="1">
    <location>
        <begin position="241"/>
        <end position="250"/>
    </location>
</feature>
<dbReference type="eggNOG" id="ENOG502SR2Q">
    <property type="taxonomic scope" value="Eukaryota"/>
</dbReference>
<keyword evidence="2" id="KW-0472">Membrane</keyword>
<feature type="transmembrane region" description="Helical" evidence="2">
    <location>
        <begin position="142"/>
        <end position="161"/>
    </location>
</feature>
<evidence type="ECO:0000256" key="2">
    <source>
        <dbReference type="SAM" id="Phobius"/>
    </source>
</evidence>
<name>K0TQJ3_THAOC</name>
<dbReference type="Proteomes" id="UP000266841">
    <property type="component" value="Unassembled WGS sequence"/>
</dbReference>
<comment type="caution">
    <text evidence="3">The sequence shown here is derived from an EMBL/GenBank/DDBJ whole genome shotgun (WGS) entry which is preliminary data.</text>
</comment>
<feature type="region of interest" description="Disordered" evidence="1">
    <location>
        <begin position="221"/>
        <end position="250"/>
    </location>
</feature>
<dbReference type="AlphaFoldDB" id="K0TQJ3"/>
<dbReference type="SUPFAM" id="SSF50891">
    <property type="entry name" value="Cyclophilin-like"/>
    <property type="match status" value="1"/>
</dbReference>
<organism evidence="3 4">
    <name type="scientific">Thalassiosira oceanica</name>
    <name type="common">Marine diatom</name>
    <dbReference type="NCBI Taxonomy" id="159749"/>
    <lineage>
        <taxon>Eukaryota</taxon>
        <taxon>Sar</taxon>
        <taxon>Stramenopiles</taxon>
        <taxon>Ochrophyta</taxon>
        <taxon>Bacillariophyta</taxon>
        <taxon>Coscinodiscophyceae</taxon>
        <taxon>Thalassiosirophycidae</taxon>
        <taxon>Thalassiosirales</taxon>
        <taxon>Thalassiosiraceae</taxon>
        <taxon>Thalassiosira</taxon>
    </lineage>
</organism>
<feature type="compositionally biased region" description="Low complexity" evidence="1">
    <location>
        <begin position="126"/>
        <end position="135"/>
    </location>
</feature>
<protein>
    <submittedName>
        <fullName evidence="3">Uncharacterized protein</fullName>
    </submittedName>
</protein>
<dbReference type="Gene3D" id="2.40.100.10">
    <property type="entry name" value="Cyclophilin-like"/>
    <property type="match status" value="1"/>
</dbReference>
<keyword evidence="2" id="KW-0812">Transmembrane</keyword>
<dbReference type="EMBL" id="AGNL01002504">
    <property type="protein sequence ID" value="EJK76147.1"/>
    <property type="molecule type" value="Genomic_DNA"/>
</dbReference>
<feature type="compositionally biased region" description="Polar residues" evidence="1">
    <location>
        <begin position="228"/>
        <end position="240"/>
    </location>
</feature>
<feature type="region of interest" description="Disordered" evidence="1">
    <location>
        <begin position="181"/>
        <end position="204"/>
    </location>
</feature>
<accession>K0TQJ3</accession>
<feature type="region of interest" description="Disordered" evidence="1">
    <location>
        <begin position="1"/>
        <end position="60"/>
    </location>
</feature>